<dbReference type="GO" id="GO:0005737">
    <property type="term" value="C:cytoplasm"/>
    <property type="evidence" value="ECO:0007669"/>
    <property type="project" value="UniProtKB-SubCell"/>
</dbReference>
<dbReference type="PANTHER" id="PTHR21064:SF1">
    <property type="entry name" value="HYDROXYLYSINE KINASE"/>
    <property type="match status" value="1"/>
</dbReference>
<dbReference type="Pfam" id="PF01636">
    <property type="entry name" value="APH"/>
    <property type="match status" value="1"/>
</dbReference>
<dbReference type="Gene3D" id="3.90.1200.10">
    <property type="match status" value="1"/>
</dbReference>
<keyword evidence="5" id="KW-0418">Kinase</keyword>
<reference evidence="11" key="1">
    <citation type="submission" date="2022-12" db="EMBL/GenBank/DDBJ databases">
        <title>Chromosome-level genome assembly of the bean flower thrips Megalurothrips usitatus.</title>
        <authorList>
            <person name="Ma L."/>
            <person name="Liu Q."/>
            <person name="Li H."/>
            <person name="Cai W."/>
        </authorList>
    </citation>
    <scope>NUCLEOTIDE SEQUENCE</scope>
    <source>
        <strain evidence="11">Cailab_2022a</strain>
    </source>
</reference>
<sequence>MERIELDADGALALAARLYGLTGGSATEMVGYDDKNFRLQPDEVVGNEHVDGLAPHGYTLKVINNVDSEYPDVIDGQNFLFQFLYDRGVVCPRPIKNKQGKTFSVEQLRPNGPGHAVRLLEFVPGDMLGRVPWQADFAVQVGRELAKLTALLDEVDVPAIRARDMPWSLWRAPDVLQHLHVVPDAARAALVSEVLDAFRRDTEAHADFLRDDAGIIHGDYNQFNLVVRRPGAGAAYSLAGVIDLGDCHWAPRVFEVALAATYMGMTSGTVEAVRDVLVGYAERRPLAPEAVGLLRVCICARLCQSLVLGLHAHEKDPSNAYVLDSQQSGWPLLLALWQAPPGTFEAQWGEALGMQRQV</sequence>
<dbReference type="AlphaFoldDB" id="A0AAV7XQP0"/>
<comment type="function">
    <text evidence="7">Catalyzes the GTP-dependent phosphorylation of 5-hydroxy-L-lysine.</text>
</comment>
<evidence type="ECO:0000256" key="7">
    <source>
        <dbReference type="ARBA" id="ARBA00037368"/>
    </source>
</evidence>
<protein>
    <recommendedName>
        <fullName evidence="9">Hydroxylysine kinase</fullName>
        <ecNumber evidence="8">2.7.1.81</ecNumber>
    </recommendedName>
</protein>
<evidence type="ECO:0000313" key="12">
    <source>
        <dbReference type="Proteomes" id="UP001075354"/>
    </source>
</evidence>
<comment type="catalytic activity">
    <reaction evidence="6">
        <text>(5R)-5-hydroxy-L-lysine + GTP = (5R)-5-phosphooxy-L-lysine + GDP + H(+)</text>
        <dbReference type="Rhea" id="RHEA:19049"/>
        <dbReference type="ChEBI" id="CHEBI:15378"/>
        <dbReference type="ChEBI" id="CHEBI:37565"/>
        <dbReference type="ChEBI" id="CHEBI:57882"/>
        <dbReference type="ChEBI" id="CHEBI:58189"/>
        <dbReference type="ChEBI" id="CHEBI:58357"/>
        <dbReference type="EC" id="2.7.1.81"/>
    </reaction>
</comment>
<evidence type="ECO:0000256" key="9">
    <source>
        <dbReference type="ARBA" id="ARBA00040505"/>
    </source>
</evidence>
<name>A0AAV7XQP0_9NEOP</name>
<comment type="similarity">
    <text evidence="2">Belongs to the aminoglycoside phosphotransferase family.</text>
</comment>
<proteinExistence type="inferred from homology"/>
<evidence type="ECO:0000256" key="2">
    <source>
        <dbReference type="ARBA" id="ARBA00006219"/>
    </source>
</evidence>
<dbReference type="InterPro" id="IPR002575">
    <property type="entry name" value="Aminoglycoside_PTrfase"/>
</dbReference>
<dbReference type="EMBL" id="JAPTSV010000007">
    <property type="protein sequence ID" value="KAJ1526079.1"/>
    <property type="molecule type" value="Genomic_DNA"/>
</dbReference>
<dbReference type="InterPro" id="IPR011009">
    <property type="entry name" value="Kinase-like_dom_sf"/>
</dbReference>
<keyword evidence="12" id="KW-1185">Reference proteome</keyword>
<evidence type="ECO:0000256" key="6">
    <source>
        <dbReference type="ARBA" id="ARBA00036820"/>
    </source>
</evidence>
<keyword evidence="3" id="KW-0963">Cytoplasm</keyword>
<accession>A0AAV7XQP0</accession>
<evidence type="ECO:0000259" key="10">
    <source>
        <dbReference type="Pfam" id="PF01636"/>
    </source>
</evidence>
<feature type="domain" description="Aminoglycoside phosphotransferase" evidence="10">
    <location>
        <begin position="74"/>
        <end position="285"/>
    </location>
</feature>
<dbReference type="InterPro" id="IPR050249">
    <property type="entry name" value="Pseudomonas-type_ThrB"/>
</dbReference>
<dbReference type="SUPFAM" id="SSF56112">
    <property type="entry name" value="Protein kinase-like (PK-like)"/>
    <property type="match status" value="1"/>
</dbReference>
<evidence type="ECO:0000256" key="8">
    <source>
        <dbReference type="ARBA" id="ARBA00038873"/>
    </source>
</evidence>
<evidence type="ECO:0000256" key="3">
    <source>
        <dbReference type="ARBA" id="ARBA00022490"/>
    </source>
</evidence>
<evidence type="ECO:0000256" key="5">
    <source>
        <dbReference type="ARBA" id="ARBA00022777"/>
    </source>
</evidence>
<evidence type="ECO:0000256" key="1">
    <source>
        <dbReference type="ARBA" id="ARBA00004496"/>
    </source>
</evidence>
<dbReference type="Proteomes" id="UP001075354">
    <property type="component" value="Chromosome 7"/>
</dbReference>
<keyword evidence="4" id="KW-0808">Transferase</keyword>
<evidence type="ECO:0000313" key="11">
    <source>
        <dbReference type="EMBL" id="KAJ1526079.1"/>
    </source>
</evidence>
<dbReference type="GO" id="GO:0047992">
    <property type="term" value="F:hydroxylysine kinase activity"/>
    <property type="evidence" value="ECO:0007669"/>
    <property type="project" value="UniProtKB-EC"/>
</dbReference>
<evidence type="ECO:0000256" key="4">
    <source>
        <dbReference type="ARBA" id="ARBA00022679"/>
    </source>
</evidence>
<gene>
    <name evidence="11" type="ORF">ONE63_009244</name>
</gene>
<comment type="subcellular location">
    <subcellularLocation>
        <location evidence="1">Cytoplasm</location>
    </subcellularLocation>
</comment>
<dbReference type="EC" id="2.7.1.81" evidence="8"/>
<dbReference type="PANTHER" id="PTHR21064">
    <property type="entry name" value="AMINOGLYCOSIDE PHOSPHOTRANSFERASE DOMAIN-CONTAINING PROTEIN-RELATED"/>
    <property type="match status" value="1"/>
</dbReference>
<organism evidence="11 12">
    <name type="scientific">Megalurothrips usitatus</name>
    <name type="common">bean blossom thrips</name>
    <dbReference type="NCBI Taxonomy" id="439358"/>
    <lineage>
        <taxon>Eukaryota</taxon>
        <taxon>Metazoa</taxon>
        <taxon>Ecdysozoa</taxon>
        <taxon>Arthropoda</taxon>
        <taxon>Hexapoda</taxon>
        <taxon>Insecta</taxon>
        <taxon>Pterygota</taxon>
        <taxon>Neoptera</taxon>
        <taxon>Paraneoptera</taxon>
        <taxon>Thysanoptera</taxon>
        <taxon>Terebrantia</taxon>
        <taxon>Thripoidea</taxon>
        <taxon>Thripidae</taxon>
        <taxon>Megalurothrips</taxon>
    </lineage>
</organism>
<comment type="caution">
    <text evidence="11">The sequence shown here is derived from an EMBL/GenBank/DDBJ whole genome shotgun (WGS) entry which is preliminary data.</text>
</comment>